<dbReference type="InterPro" id="IPR003593">
    <property type="entry name" value="AAA+_ATPase"/>
</dbReference>
<evidence type="ECO:0000256" key="7">
    <source>
        <dbReference type="ARBA" id="ARBA00022840"/>
    </source>
</evidence>
<organism evidence="13 14">
    <name type="scientific">Kineococcus radiotolerans</name>
    <dbReference type="NCBI Taxonomy" id="131568"/>
    <lineage>
        <taxon>Bacteria</taxon>
        <taxon>Bacillati</taxon>
        <taxon>Actinomycetota</taxon>
        <taxon>Actinomycetes</taxon>
        <taxon>Kineosporiales</taxon>
        <taxon>Kineosporiaceae</taxon>
        <taxon>Kineococcus</taxon>
    </lineage>
</organism>
<dbReference type="PANTHER" id="PTHR24221:SF654">
    <property type="entry name" value="ATP-BINDING CASSETTE SUB-FAMILY B MEMBER 6"/>
    <property type="match status" value="1"/>
</dbReference>
<feature type="transmembrane region" description="Helical" evidence="10">
    <location>
        <begin position="178"/>
        <end position="197"/>
    </location>
</feature>
<protein>
    <submittedName>
        <fullName evidence="13">ABC-type multidrug transport system fused ATPase/permease subunit</fullName>
    </submittedName>
</protein>
<dbReference type="Gene3D" id="3.40.50.300">
    <property type="entry name" value="P-loop containing nucleotide triphosphate hydrolases"/>
    <property type="match status" value="1"/>
</dbReference>
<dbReference type="Proteomes" id="UP000533269">
    <property type="component" value="Unassembled WGS sequence"/>
</dbReference>
<evidence type="ECO:0000256" key="5">
    <source>
        <dbReference type="ARBA" id="ARBA00022692"/>
    </source>
</evidence>
<dbReference type="InterPro" id="IPR027417">
    <property type="entry name" value="P-loop_NTPase"/>
</dbReference>
<feature type="transmembrane region" description="Helical" evidence="10">
    <location>
        <begin position="34"/>
        <end position="55"/>
    </location>
</feature>
<dbReference type="PROSITE" id="PS50929">
    <property type="entry name" value="ABC_TM1F"/>
    <property type="match status" value="1"/>
</dbReference>
<dbReference type="GO" id="GO:0016887">
    <property type="term" value="F:ATP hydrolysis activity"/>
    <property type="evidence" value="ECO:0007669"/>
    <property type="project" value="InterPro"/>
</dbReference>
<evidence type="ECO:0000256" key="10">
    <source>
        <dbReference type="SAM" id="Phobius"/>
    </source>
</evidence>
<evidence type="ECO:0000256" key="1">
    <source>
        <dbReference type="ARBA" id="ARBA00004651"/>
    </source>
</evidence>
<comment type="caution">
    <text evidence="13">The sequence shown here is derived from an EMBL/GenBank/DDBJ whole genome shotgun (WGS) entry which is preliminary data.</text>
</comment>
<evidence type="ECO:0000313" key="13">
    <source>
        <dbReference type="EMBL" id="MBB2900596.1"/>
    </source>
</evidence>
<keyword evidence="7" id="KW-0067">ATP-binding</keyword>
<dbReference type="GO" id="GO:0034040">
    <property type="term" value="F:ATPase-coupled lipid transmembrane transporter activity"/>
    <property type="evidence" value="ECO:0007669"/>
    <property type="project" value="TreeGrafter"/>
</dbReference>
<dbReference type="CDD" id="cd07346">
    <property type="entry name" value="ABC_6TM_exporters"/>
    <property type="match status" value="1"/>
</dbReference>
<sequence>MSARTTLPVADRAHVLRDVRRLLREHRGPGLRMLALHTVAALVGLVGPFLLGRLVDDVVRAVREGTALARVSDRIDTAVAVLVVAVLAQAVLARLARKRSLVLAEGVFAQLREEFLTRATALPLSVVEQAGTGDLVSRTTNDVDALSYTVRYGAPAILVAAITSALTVVAAVVSGPLVALAILAGVPGLWIATRWYLRRAPQGYAAERAEWGRISTTLGENVENVRTVEALGLAEHRVRLVDDVIGETVRRERYTLGLRTVWFPTIEMSYLLPVVVALLWGGFLVRHDLQTVGQVTTVVLYLRQLVGPINELLAWWDELQVGQASFARVVGLAAVAADRVESDARPVHDEVAAEGVGFEYSAGRPVLHGVSLALEPGERLAVVGPTGAGKSTLGRLLAGINPPTSGSVRVGGAEVTGLPLDELRSRIALVTQERHVFAATLRDNVALAAPGAPDAAVEEALEAVDALGWVRALPGGLDTPVGESGLTLSAAQAQQVALARLVLANPHTLVLDEATSLLDPNAARHLERSLAAVLEGRTTVAIAHRLHTAHDADRIAVVEGGRITELGTHDELVDAGGPYADLWRSWHGEP</sequence>
<feature type="transmembrane region" description="Helical" evidence="10">
    <location>
        <begin position="260"/>
        <end position="283"/>
    </location>
</feature>
<keyword evidence="6" id="KW-0547">Nucleotide-binding</keyword>
<dbReference type="EMBL" id="JACHVY010000001">
    <property type="protein sequence ID" value="MBB2900596.1"/>
    <property type="molecule type" value="Genomic_DNA"/>
</dbReference>
<evidence type="ECO:0000256" key="4">
    <source>
        <dbReference type="ARBA" id="ARBA00022519"/>
    </source>
</evidence>
<name>A0A7W4TLN6_KINRA</name>
<reference evidence="13 14" key="2">
    <citation type="submission" date="2020-08" db="EMBL/GenBank/DDBJ databases">
        <authorList>
            <person name="Partida-Martinez L."/>
            <person name="Huntemann M."/>
            <person name="Clum A."/>
            <person name="Wang J."/>
            <person name="Palaniappan K."/>
            <person name="Ritter S."/>
            <person name="Chen I.-M."/>
            <person name="Stamatis D."/>
            <person name="Reddy T."/>
            <person name="O'Malley R."/>
            <person name="Daum C."/>
            <person name="Shapiro N."/>
            <person name="Ivanova N."/>
            <person name="Kyrpides N."/>
            <person name="Woyke T."/>
        </authorList>
    </citation>
    <scope>NUCLEOTIDE SEQUENCE [LARGE SCALE GENOMIC DNA]</scope>
    <source>
        <strain evidence="13 14">AS2.23</strain>
    </source>
</reference>
<dbReference type="GO" id="GO:0005886">
    <property type="term" value="C:plasma membrane"/>
    <property type="evidence" value="ECO:0007669"/>
    <property type="project" value="UniProtKB-SubCell"/>
</dbReference>
<keyword evidence="2" id="KW-0813">Transport</keyword>
<dbReference type="FunFam" id="3.40.50.300:FF:001001">
    <property type="entry name" value="Multidrug ABC transporter ATP-binding protein"/>
    <property type="match status" value="1"/>
</dbReference>
<dbReference type="InterPro" id="IPR036640">
    <property type="entry name" value="ABC1_TM_sf"/>
</dbReference>
<feature type="transmembrane region" description="Helical" evidence="10">
    <location>
        <begin position="152"/>
        <end position="172"/>
    </location>
</feature>
<dbReference type="Gene3D" id="1.20.1560.10">
    <property type="entry name" value="ABC transporter type 1, transmembrane domain"/>
    <property type="match status" value="1"/>
</dbReference>
<evidence type="ECO:0000259" key="11">
    <source>
        <dbReference type="PROSITE" id="PS50893"/>
    </source>
</evidence>
<dbReference type="GO" id="GO:0140359">
    <property type="term" value="F:ABC-type transporter activity"/>
    <property type="evidence" value="ECO:0007669"/>
    <property type="project" value="InterPro"/>
</dbReference>
<gene>
    <name evidence="13" type="ORF">FHR75_001384</name>
</gene>
<dbReference type="RefSeq" id="WP_183390795.1">
    <property type="nucleotide sequence ID" value="NZ_JACHVY010000001.1"/>
</dbReference>
<evidence type="ECO:0000256" key="8">
    <source>
        <dbReference type="ARBA" id="ARBA00022989"/>
    </source>
</evidence>
<dbReference type="SUPFAM" id="SSF52540">
    <property type="entry name" value="P-loop containing nucleoside triphosphate hydrolases"/>
    <property type="match status" value="1"/>
</dbReference>
<dbReference type="SUPFAM" id="SSF90123">
    <property type="entry name" value="ABC transporter transmembrane region"/>
    <property type="match status" value="1"/>
</dbReference>
<keyword evidence="4" id="KW-0997">Cell inner membrane</keyword>
<dbReference type="Pfam" id="PF00664">
    <property type="entry name" value="ABC_membrane"/>
    <property type="match status" value="1"/>
</dbReference>
<accession>A0A7W4TLN6</accession>
<dbReference type="InterPro" id="IPR039421">
    <property type="entry name" value="Type_1_exporter"/>
</dbReference>
<dbReference type="InterPro" id="IPR011527">
    <property type="entry name" value="ABC1_TM_dom"/>
</dbReference>
<keyword evidence="3" id="KW-1003">Cell membrane</keyword>
<evidence type="ECO:0000256" key="9">
    <source>
        <dbReference type="ARBA" id="ARBA00023136"/>
    </source>
</evidence>
<feature type="domain" description="ABC transmembrane type-1" evidence="12">
    <location>
        <begin position="39"/>
        <end position="320"/>
    </location>
</feature>
<dbReference type="GO" id="GO:0005524">
    <property type="term" value="F:ATP binding"/>
    <property type="evidence" value="ECO:0007669"/>
    <property type="project" value="UniProtKB-KW"/>
</dbReference>
<proteinExistence type="predicted"/>
<comment type="subcellular location">
    <subcellularLocation>
        <location evidence="1">Cell membrane</location>
        <topology evidence="1">Multi-pass membrane protein</topology>
    </subcellularLocation>
</comment>
<dbReference type="PANTHER" id="PTHR24221">
    <property type="entry name" value="ATP-BINDING CASSETTE SUB-FAMILY B"/>
    <property type="match status" value="1"/>
</dbReference>
<feature type="domain" description="ABC transporter" evidence="11">
    <location>
        <begin position="351"/>
        <end position="585"/>
    </location>
</feature>
<dbReference type="PROSITE" id="PS50893">
    <property type="entry name" value="ABC_TRANSPORTER_2"/>
    <property type="match status" value="1"/>
</dbReference>
<evidence type="ECO:0000259" key="12">
    <source>
        <dbReference type="PROSITE" id="PS50929"/>
    </source>
</evidence>
<dbReference type="SMART" id="SM00382">
    <property type="entry name" value="AAA"/>
    <property type="match status" value="1"/>
</dbReference>
<keyword evidence="8 10" id="KW-1133">Transmembrane helix</keyword>
<evidence type="ECO:0000256" key="3">
    <source>
        <dbReference type="ARBA" id="ARBA00022475"/>
    </source>
</evidence>
<feature type="transmembrane region" description="Helical" evidence="10">
    <location>
        <begin position="75"/>
        <end position="93"/>
    </location>
</feature>
<evidence type="ECO:0000313" key="14">
    <source>
        <dbReference type="Proteomes" id="UP000533269"/>
    </source>
</evidence>
<keyword evidence="5 10" id="KW-0812">Transmembrane</keyword>
<evidence type="ECO:0000256" key="2">
    <source>
        <dbReference type="ARBA" id="ARBA00022448"/>
    </source>
</evidence>
<keyword evidence="9 10" id="KW-0472">Membrane</keyword>
<dbReference type="Pfam" id="PF00005">
    <property type="entry name" value="ABC_tran"/>
    <property type="match status" value="1"/>
</dbReference>
<dbReference type="AlphaFoldDB" id="A0A7W4TLN6"/>
<dbReference type="InterPro" id="IPR003439">
    <property type="entry name" value="ABC_transporter-like_ATP-bd"/>
</dbReference>
<evidence type="ECO:0000256" key="6">
    <source>
        <dbReference type="ARBA" id="ARBA00022741"/>
    </source>
</evidence>
<reference evidence="13 14" key="1">
    <citation type="submission" date="2020-08" db="EMBL/GenBank/DDBJ databases">
        <title>The Agave Microbiome: Exploring the role of microbial communities in plant adaptations to desert environments.</title>
        <authorList>
            <person name="Partida-Martinez L.P."/>
        </authorList>
    </citation>
    <scope>NUCLEOTIDE SEQUENCE [LARGE SCALE GENOMIC DNA]</scope>
    <source>
        <strain evidence="13 14">AS2.23</strain>
    </source>
</reference>